<keyword evidence="7 8" id="KW-0963">Cytoplasm</keyword>
<evidence type="ECO:0000256" key="6">
    <source>
        <dbReference type="ARBA" id="ARBA00024536"/>
    </source>
</evidence>
<proteinExistence type="inferred from homology"/>
<dbReference type="GO" id="GO:0046872">
    <property type="term" value="F:metal ion binding"/>
    <property type="evidence" value="ECO:0007669"/>
    <property type="project" value="UniProtKB-UniRule"/>
</dbReference>
<dbReference type="AlphaFoldDB" id="A0A9D1A0A6"/>
<gene>
    <name evidence="9" type="primary">hemH</name>
    <name evidence="7" type="synonym">cpfC</name>
    <name evidence="9" type="ORF">IAA69_04230</name>
</gene>
<dbReference type="GO" id="GO:0006783">
    <property type="term" value="P:heme biosynthetic process"/>
    <property type="evidence" value="ECO:0007669"/>
    <property type="project" value="UniProtKB-UniRule"/>
</dbReference>
<evidence type="ECO:0000256" key="1">
    <source>
        <dbReference type="ARBA" id="ARBA00004744"/>
    </source>
</evidence>
<comment type="caution">
    <text evidence="9">The sequence shown here is derived from an EMBL/GenBank/DDBJ whole genome shotgun (WGS) entry which is preliminary data.</text>
</comment>
<dbReference type="InterPro" id="IPR033659">
    <property type="entry name" value="Ferrochelatase_N"/>
</dbReference>
<keyword evidence="4 7" id="KW-0456">Lyase</keyword>
<dbReference type="PROSITE" id="PS00534">
    <property type="entry name" value="FERROCHELATASE"/>
    <property type="match status" value="1"/>
</dbReference>
<evidence type="ECO:0000256" key="7">
    <source>
        <dbReference type="HAMAP-Rule" id="MF_00323"/>
    </source>
</evidence>
<dbReference type="NCBIfam" id="TIGR00109">
    <property type="entry name" value="hemH"/>
    <property type="match status" value="1"/>
</dbReference>
<dbReference type="Proteomes" id="UP000824261">
    <property type="component" value="Unassembled WGS sequence"/>
</dbReference>
<dbReference type="InterPro" id="IPR033644">
    <property type="entry name" value="Ferrochelatase_C"/>
</dbReference>
<comment type="caution">
    <text evidence="7">Lacks conserved residue(s) required for the propagation of feature annotation.</text>
</comment>
<evidence type="ECO:0000256" key="5">
    <source>
        <dbReference type="ARBA" id="ARBA00023244"/>
    </source>
</evidence>
<dbReference type="Pfam" id="PF00762">
    <property type="entry name" value="Ferrochelatase"/>
    <property type="match status" value="1"/>
</dbReference>
<dbReference type="GO" id="GO:0005737">
    <property type="term" value="C:cytoplasm"/>
    <property type="evidence" value="ECO:0007669"/>
    <property type="project" value="UniProtKB-SubCell"/>
</dbReference>
<keyword evidence="3 7" id="KW-0350">Heme biosynthesis</keyword>
<dbReference type="Gene3D" id="3.40.50.1400">
    <property type="match status" value="2"/>
</dbReference>
<protein>
    <recommendedName>
        <fullName evidence="7">Coproporphyrin III ferrochelatase</fullName>
        <ecNumber evidence="7">4.99.1.9</ecNumber>
    </recommendedName>
</protein>
<comment type="subcellular location">
    <subcellularLocation>
        <location evidence="7 8">Cytoplasm</location>
    </subcellularLocation>
</comment>
<keyword evidence="7" id="KW-0479">Metal-binding</keyword>
<reference evidence="9" key="1">
    <citation type="submission" date="2020-10" db="EMBL/GenBank/DDBJ databases">
        <authorList>
            <person name="Gilroy R."/>
        </authorList>
    </citation>
    <scope>NUCLEOTIDE SEQUENCE</scope>
    <source>
        <strain evidence="9">ChiGjej1B1-2707</strain>
    </source>
</reference>
<comment type="catalytic activity">
    <reaction evidence="6">
        <text>Fe-coproporphyrin III + 2 H(+) = coproporphyrin III + Fe(2+)</text>
        <dbReference type="Rhea" id="RHEA:49572"/>
        <dbReference type="ChEBI" id="CHEBI:15378"/>
        <dbReference type="ChEBI" id="CHEBI:29033"/>
        <dbReference type="ChEBI" id="CHEBI:68438"/>
        <dbReference type="ChEBI" id="CHEBI:131725"/>
        <dbReference type="EC" id="4.99.1.9"/>
    </reaction>
    <physiologicalReaction direction="right-to-left" evidence="6">
        <dbReference type="Rhea" id="RHEA:49574"/>
    </physiologicalReaction>
</comment>
<evidence type="ECO:0000313" key="9">
    <source>
        <dbReference type="EMBL" id="HIR01450.1"/>
    </source>
</evidence>
<organism evidence="9 10">
    <name type="scientific">Candidatus Aveggerthella stercoripullorum</name>
    <dbReference type="NCBI Taxonomy" id="2840688"/>
    <lineage>
        <taxon>Bacteria</taxon>
        <taxon>Bacillati</taxon>
        <taxon>Actinomycetota</taxon>
        <taxon>Coriobacteriia</taxon>
        <taxon>Eggerthellales</taxon>
        <taxon>Eggerthellaceae</taxon>
        <taxon>Eggerthellaceae incertae sedis</taxon>
        <taxon>Candidatus Aveggerthella</taxon>
    </lineage>
</organism>
<feature type="binding site" evidence="7">
    <location>
        <position position="201"/>
    </location>
    <ligand>
        <name>Fe(2+)</name>
        <dbReference type="ChEBI" id="CHEBI:29033"/>
    </ligand>
</feature>
<dbReference type="CDD" id="cd00419">
    <property type="entry name" value="Ferrochelatase_C"/>
    <property type="match status" value="1"/>
</dbReference>
<dbReference type="InterPro" id="IPR001015">
    <property type="entry name" value="Ferrochelatase"/>
</dbReference>
<comment type="similarity">
    <text evidence="7 8">Belongs to the ferrochelatase family.</text>
</comment>
<dbReference type="HAMAP" id="MF_00323">
    <property type="entry name" value="Ferrochelatase"/>
    <property type="match status" value="1"/>
</dbReference>
<evidence type="ECO:0000256" key="3">
    <source>
        <dbReference type="ARBA" id="ARBA00023133"/>
    </source>
</evidence>
<dbReference type="EMBL" id="DVGB01000054">
    <property type="protein sequence ID" value="HIR01450.1"/>
    <property type="molecule type" value="Genomic_DNA"/>
</dbReference>
<evidence type="ECO:0000313" key="10">
    <source>
        <dbReference type="Proteomes" id="UP000824261"/>
    </source>
</evidence>
<evidence type="ECO:0000256" key="4">
    <source>
        <dbReference type="ARBA" id="ARBA00023239"/>
    </source>
</evidence>
<dbReference type="EC" id="4.99.1.9" evidence="7"/>
<dbReference type="PANTHER" id="PTHR11108">
    <property type="entry name" value="FERROCHELATASE"/>
    <property type="match status" value="1"/>
</dbReference>
<dbReference type="GO" id="GO:0004325">
    <property type="term" value="F:ferrochelatase activity"/>
    <property type="evidence" value="ECO:0007669"/>
    <property type="project" value="UniProtKB-UniRule"/>
</dbReference>
<dbReference type="PANTHER" id="PTHR11108:SF1">
    <property type="entry name" value="FERROCHELATASE, MITOCHONDRIAL"/>
    <property type="match status" value="1"/>
</dbReference>
<keyword evidence="5 7" id="KW-0627">Porphyrin biosynthesis</keyword>
<evidence type="ECO:0000256" key="8">
    <source>
        <dbReference type="RuleBase" id="RU000607"/>
    </source>
</evidence>
<dbReference type="SUPFAM" id="SSF53800">
    <property type="entry name" value="Chelatase"/>
    <property type="match status" value="1"/>
</dbReference>
<dbReference type="CDD" id="cd03411">
    <property type="entry name" value="Ferrochelatase_N"/>
    <property type="match status" value="1"/>
</dbReference>
<keyword evidence="2 7" id="KW-0408">Iron</keyword>
<name>A0A9D1A0A6_9ACTN</name>
<comment type="pathway">
    <text evidence="1 7 8">Porphyrin-containing compound metabolism; protoheme biosynthesis.</text>
</comment>
<feature type="binding site" evidence="7">
    <location>
        <position position="283"/>
    </location>
    <ligand>
        <name>Fe(2+)</name>
        <dbReference type="ChEBI" id="CHEBI:29033"/>
    </ligand>
</feature>
<reference evidence="9" key="2">
    <citation type="journal article" date="2021" name="PeerJ">
        <title>Extensive microbial diversity within the chicken gut microbiome revealed by metagenomics and culture.</title>
        <authorList>
            <person name="Gilroy R."/>
            <person name="Ravi A."/>
            <person name="Getino M."/>
            <person name="Pursley I."/>
            <person name="Horton D.L."/>
            <person name="Alikhan N.F."/>
            <person name="Baker D."/>
            <person name="Gharbi K."/>
            <person name="Hall N."/>
            <person name="Watson M."/>
            <person name="Adriaenssens E.M."/>
            <person name="Foster-Nyarko E."/>
            <person name="Jarju S."/>
            <person name="Secka A."/>
            <person name="Antonio M."/>
            <person name="Oren A."/>
            <person name="Chaudhuri R.R."/>
            <person name="La Ragione R."/>
            <person name="Hildebrand F."/>
            <person name="Pallen M.J."/>
        </authorList>
    </citation>
    <scope>NUCLEOTIDE SEQUENCE</scope>
    <source>
        <strain evidence="9">ChiGjej1B1-2707</strain>
    </source>
</reference>
<evidence type="ECO:0000256" key="2">
    <source>
        <dbReference type="ARBA" id="ARBA00023004"/>
    </source>
</evidence>
<comment type="function">
    <text evidence="7 8">Involved in coproporphyrin-dependent heme b biosynthesis. Catalyzes the insertion of ferrous iron into coproporphyrin III to form Fe-coproporphyrin III.</text>
</comment>
<accession>A0A9D1A0A6</accession>
<dbReference type="InterPro" id="IPR019772">
    <property type="entry name" value="Ferrochelatase_AS"/>
</dbReference>
<sequence>MANPPACGVLLMNTGTPDAPTPNAVASYLLKFLSDPNVVSSHRLAWWFILRFVVVPRRKEASAEKYRTIWTPEGSPIVLQHQALARALDAQFAEEFGPGRVVVRTAMNYGQPDVLSVCRELKRMGVRELLVLPTYPQAANSTTKASAARVGEAIHRARWNVRCEVIANYHRSPSYAKAIAASLLNAGFDPNGDDKLLLSFHSVPLEHLETGDTYEREVGASALAIVDELELDRKRWTIGYQSPFGDPSKWLQPYSRDILERWGAIGADRVFFVCPGFAADCLETLYDIPADLQPAYERGCAQSGTTGSFVGVPCLGKTKAHVRVLADVVRPRLKELLDE</sequence>